<evidence type="ECO:0000313" key="3">
    <source>
        <dbReference type="Proteomes" id="UP000002931"/>
    </source>
</evidence>
<feature type="chain" id="PRO_5002661777" description="Esterase/lipase superfamily enzyme" evidence="1">
    <location>
        <begin position="25"/>
        <end position="583"/>
    </location>
</feature>
<dbReference type="PANTHER" id="PTHR36513:SF1">
    <property type="entry name" value="TRANSMEMBRANE PROTEIN"/>
    <property type="match status" value="1"/>
</dbReference>
<dbReference type="AlphaFoldDB" id="A3VA73"/>
<gene>
    <name evidence="2" type="ORF">RB2654_19563</name>
</gene>
<sequence>MSFLRFLFLIVAILMTSAPRPASAQTERAFARLQLELADLTALPVDEALARVDAALAGAGLADPRITFDLGMLKAELLVEAGRIEEAARFYAQLGALAARERQVLEEDPVALYDTAATLFVQAGNPAAALEMVQGILDEQRDSGRSGDILSATFARLADLARLAGDEAAAESYAASADFAATAPASGFGSTRGEGDGGFHEVEVFYATDRARGDESQPSTFYSGMRGDALELGIAMVSIPPDHTPALVEAPSIWRLEFGPNPAKHVVLHSVVPVEPGDFYDTMRTRLEDRAADDLFVFVHGFNVPFAKAARRTAQMAHDMNFPGVPVLYSWPSRGSAFAYAADEASVRVSARRLTHFLDDLVARSGAGTIHIVAHSMGNRALTDALELMALRNDIEPGDDPVFSQVVFAAPDVDAGLFSGMLPTIRPVAERLTLYASDRDFALATSRRLHGSAPRAGQAGDLLLADPNLDSVDMSDLGDDMLAHTYFASDSSALADLVTLFWRNADPSQRCGLAPRAAQAGTLTLWHYQAGACDDTTLVEIMTHLQKARVTSLDAAEKILTQTVRDPLLLDSLTPVLERLMAH</sequence>
<dbReference type="HOGENOM" id="CLU_467561_0_0_5"/>
<dbReference type="Pfam" id="PF05990">
    <property type="entry name" value="DUF900"/>
    <property type="match status" value="1"/>
</dbReference>
<proteinExistence type="predicted"/>
<evidence type="ECO:0000313" key="2">
    <source>
        <dbReference type="EMBL" id="EAQ14814.1"/>
    </source>
</evidence>
<dbReference type="EMBL" id="AAMT01000001">
    <property type="protein sequence ID" value="EAQ14814.1"/>
    <property type="molecule type" value="Genomic_DNA"/>
</dbReference>
<dbReference type="STRING" id="314271.RB2654_19563"/>
<feature type="signal peptide" evidence="1">
    <location>
        <begin position="1"/>
        <end position="24"/>
    </location>
</feature>
<keyword evidence="1" id="KW-0732">Signal</keyword>
<comment type="caution">
    <text evidence="2">The sequence shown here is derived from an EMBL/GenBank/DDBJ whole genome shotgun (WGS) entry which is preliminary data.</text>
</comment>
<dbReference type="InterPro" id="IPR010297">
    <property type="entry name" value="DUF900_hydrolase"/>
</dbReference>
<dbReference type="Proteomes" id="UP000002931">
    <property type="component" value="Unassembled WGS sequence"/>
</dbReference>
<dbReference type="Gene3D" id="3.40.50.1820">
    <property type="entry name" value="alpha/beta hydrolase"/>
    <property type="match status" value="1"/>
</dbReference>
<evidence type="ECO:0008006" key="4">
    <source>
        <dbReference type="Google" id="ProtNLM"/>
    </source>
</evidence>
<accession>A3VA73</accession>
<dbReference type="eggNOG" id="COG4782">
    <property type="taxonomic scope" value="Bacteria"/>
</dbReference>
<dbReference type="RefSeq" id="WP_008334711.1">
    <property type="nucleotide sequence ID" value="NZ_CH902578.1"/>
</dbReference>
<dbReference type="OrthoDB" id="9797755at2"/>
<keyword evidence="3" id="KW-1185">Reference proteome</keyword>
<dbReference type="ESTHER" id="9rhob-a3va73">
    <property type="family name" value="Duf_900"/>
</dbReference>
<reference evidence="2 3" key="1">
    <citation type="journal article" date="2010" name="J. Bacteriol.">
        <title>Genome sequences of Pelagibaca bermudensis HTCC2601T and Maritimibacter alkaliphilus HTCC2654T, the type strains of two marine Roseobacter genera.</title>
        <authorList>
            <person name="Thrash J.C."/>
            <person name="Cho J.C."/>
            <person name="Ferriera S."/>
            <person name="Johnson J."/>
            <person name="Vergin K.L."/>
            <person name="Giovannoni S.J."/>
        </authorList>
    </citation>
    <scope>NUCLEOTIDE SEQUENCE [LARGE SCALE GENOMIC DNA]</scope>
    <source>
        <strain evidence="2 3">HTCC2654</strain>
    </source>
</reference>
<name>A3VA73_9RHOB</name>
<dbReference type="InterPro" id="IPR029058">
    <property type="entry name" value="AB_hydrolase_fold"/>
</dbReference>
<evidence type="ECO:0000256" key="1">
    <source>
        <dbReference type="SAM" id="SignalP"/>
    </source>
</evidence>
<protein>
    <recommendedName>
        <fullName evidence="4">Esterase/lipase superfamily enzyme</fullName>
    </recommendedName>
</protein>
<organism evidence="2 3">
    <name type="scientific">Maritimibacter alkaliphilus HTCC2654</name>
    <dbReference type="NCBI Taxonomy" id="314271"/>
    <lineage>
        <taxon>Bacteria</taxon>
        <taxon>Pseudomonadati</taxon>
        <taxon>Pseudomonadota</taxon>
        <taxon>Alphaproteobacteria</taxon>
        <taxon>Rhodobacterales</taxon>
        <taxon>Roseobacteraceae</taxon>
        <taxon>Maritimibacter</taxon>
    </lineage>
</organism>
<dbReference type="PANTHER" id="PTHR36513">
    <property type="entry name" value="ABC TRANSMEMBRANE TYPE-1 DOMAIN-CONTAINING PROTEIN"/>
    <property type="match status" value="1"/>
</dbReference>
<dbReference type="SUPFAM" id="SSF53474">
    <property type="entry name" value="alpha/beta-Hydrolases"/>
    <property type="match status" value="1"/>
</dbReference>